<accession>A0A1J5F6P8</accession>
<name>A0A1J5F6P8_9BACT</name>
<dbReference type="Proteomes" id="UP000183922">
    <property type="component" value="Unassembled WGS sequence"/>
</dbReference>
<sequence>MFFFVLLSTNLIFRFNHVTIESLMINNKNIMSSATISINTGLKPHKVLIELDAHQFEKLAADFGFFSQDFLASLDRAEEDYKKGRIKKINSLRDLTK</sequence>
<protein>
    <submittedName>
        <fullName evidence="1">Uncharacterized protein</fullName>
    </submittedName>
</protein>
<evidence type="ECO:0000313" key="1">
    <source>
        <dbReference type="EMBL" id="OIP55892.1"/>
    </source>
</evidence>
<dbReference type="AlphaFoldDB" id="A0A1J5F6P8"/>
<dbReference type="STRING" id="1805236.AUK13_02020"/>
<evidence type="ECO:0000313" key="2">
    <source>
        <dbReference type="Proteomes" id="UP000183922"/>
    </source>
</evidence>
<reference evidence="1 2" key="1">
    <citation type="journal article" date="2016" name="Environ. Microbiol.">
        <title>Genomic resolution of a cold subsurface aquifer community provides metabolic insights for novel microbes adapted to high CO concentrations.</title>
        <authorList>
            <person name="Probst A.J."/>
            <person name="Castelle C.J."/>
            <person name="Singh A."/>
            <person name="Brown C.T."/>
            <person name="Anantharaman K."/>
            <person name="Sharon I."/>
            <person name="Hug L.A."/>
            <person name="Burstein D."/>
            <person name="Emerson J.B."/>
            <person name="Thomas B.C."/>
            <person name="Banfield J.F."/>
        </authorList>
    </citation>
    <scope>NUCLEOTIDE SEQUENCE [LARGE SCALE GENOMIC DNA]</scope>
    <source>
        <strain evidence="1">CG2_30_39_24</strain>
    </source>
</reference>
<proteinExistence type="predicted"/>
<organism evidence="1 2">
    <name type="scientific">Candidatus Kuenenbacteria bacterium CG2_30_39_24</name>
    <dbReference type="NCBI Taxonomy" id="1805236"/>
    <lineage>
        <taxon>Bacteria</taxon>
        <taxon>Candidatus Kueneniibacteriota</taxon>
    </lineage>
</organism>
<comment type="caution">
    <text evidence="1">The sequence shown here is derived from an EMBL/GenBank/DDBJ whole genome shotgun (WGS) entry which is preliminary data.</text>
</comment>
<dbReference type="EMBL" id="MNYR01000032">
    <property type="protein sequence ID" value="OIP55892.1"/>
    <property type="molecule type" value="Genomic_DNA"/>
</dbReference>
<gene>
    <name evidence="1" type="ORF">AUK13_02020</name>
</gene>